<evidence type="ECO:0000313" key="3">
    <source>
        <dbReference type="Proteomes" id="UP000199671"/>
    </source>
</evidence>
<accession>A0A1G9RLE4</accession>
<reference evidence="2 3" key="1">
    <citation type="submission" date="2016-10" db="EMBL/GenBank/DDBJ databases">
        <authorList>
            <person name="de Groot N.N."/>
        </authorList>
    </citation>
    <scope>NUCLEOTIDE SEQUENCE [LARGE SCALE GENOMIC DNA]</scope>
    <source>
        <strain evidence="2 3">KPR-7B</strain>
    </source>
</reference>
<dbReference type="RefSeq" id="WP_176760745.1">
    <property type="nucleotide sequence ID" value="NZ_FNHU01000001.1"/>
</dbReference>
<evidence type="ECO:0000256" key="1">
    <source>
        <dbReference type="SAM" id="MobiDB-lite"/>
    </source>
</evidence>
<organism evidence="2 3">
    <name type="scientific">Actinomyces ruminicola</name>
    <dbReference type="NCBI Taxonomy" id="332524"/>
    <lineage>
        <taxon>Bacteria</taxon>
        <taxon>Bacillati</taxon>
        <taxon>Actinomycetota</taxon>
        <taxon>Actinomycetes</taxon>
        <taxon>Actinomycetales</taxon>
        <taxon>Actinomycetaceae</taxon>
        <taxon>Actinomyces</taxon>
    </lineage>
</organism>
<protein>
    <submittedName>
        <fullName evidence="2">Uncharacterized protein</fullName>
    </submittedName>
</protein>
<feature type="compositionally biased region" description="Basic and acidic residues" evidence="1">
    <location>
        <begin position="152"/>
        <end position="162"/>
    </location>
</feature>
<sequence>MSITFVAAWVQREPLTLINLTPHDVVLHLEGGPLRLPASDVVPRLLLSEGRQETLVVNDPEYPGEAASVREVPIAVGATWLGIDPPLPEPRPGTVYVTSRVVAEHFPERSDLVWPDDLIRDADGQVVGARRLGCLPRPVLPRPGDDGAQGDQDGRPRTEEER</sequence>
<evidence type="ECO:0000313" key="2">
    <source>
        <dbReference type="EMBL" id="SDM24053.1"/>
    </source>
</evidence>
<feature type="region of interest" description="Disordered" evidence="1">
    <location>
        <begin position="135"/>
        <end position="162"/>
    </location>
</feature>
<dbReference type="EMBL" id="FNHU01000001">
    <property type="protein sequence ID" value="SDM24053.1"/>
    <property type="molecule type" value="Genomic_DNA"/>
</dbReference>
<dbReference type="Proteomes" id="UP000199671">
    <property type="component" value="Unassembled WGS sequence"/>
</dbReference>
<gene>
    <name evidence="2" type="ORF">SAMN04487766_10151</name>
</gene>
<name>A0A1G9RLE4_9ACTO</name>
<dbReference type="AlphaFoldDB" id="A0A1G9RLE4"/>
<proteinExistence type="predicted"/>